<dbReference type="OrthoDB" id="1001379at2759"/>
<sequence length="367" mass="41361">MLDAINQMPGYVKFLKDAMSKKSRLGEFETVKMTEGCMTILHRHPPQKNKDLWSFVIPCIIGDKFVGKALCDLGASINLMPKSVFQKLGIGRARPTTVMLQLADRSYVQPEGKIEDILVRVDKFIFPVDFLVLDCEADENAPIILGQPFLATGRSLIDVEKGKLTMRVNDQEIKLNVLKAIKHADAEEECKAITEVTLDQPCIRSCCHDIKFGHCHSSHLEDCHGSNKDSSSSDSDISDTEGQEEVNWIGNRPGKLFEPLNYTSNEHIIQKPSTVEPPVLDLKPLPGQLKYVFLGLNDMLHVIISSKLMQEQEQQLIGMLQQHKKAIGWTIVDIQGINLALCMHKILLEDDHKRTIDAQRRLNDVMR</sequence>
<dbReference type="PANTHER" id="PTHR33067:SF32">
    <property type="entry name" value="ASPARTIC PEPTIDASE DDI1-TYPE DOMAIN-CONTAINING PROTEIN"/>
    <property type="match status" value="1"/>
</dbReference>
<organism evidence="2 3">
    <name type="scientific">Hibiscus trionum</name>
    <name type="common">Flower of an hour</name>
    <dbReference type="NCBI Taxonomy" id="183268"/>
    <lineage>
        <taxon>Eukaryota</taxon>
        <taxon>Viridiplantae</taxon>
        <taxon>Streptophyta</taxon>
        <taxon>Embryophyta</taxon>
        <taxon>Tracheophyta</taxon>
        <taxon>Spermatophyta</taxon>
        <taxon>Magnoliopsida</taxon>
        <taxon>eudicotyledons</taxon>
        <taxon>Gunneridae</taxon>
        <taxon>Pentapetalae</taxon>
        <taxon>rosids</taxon>
        <taxon>malvids</taxon>
        <taxon>Malvales</taxon>
        <taxon>Malvaceae</taxon>
        <taxon>Malvoideae</taxon>
        <taxon>Hibiscus</taxon>
    </lineage>
</organism>
<dbReference type="PANTHER" id="PTHR33067">
    <property type="entry name" value="RNA-DIRECTED DNA POLYMERASE-RELATED"/>
    <property type="match status" value="1"/>
</dbReference>
<comment type="caution">
    <text evidence="2">The sequence shown here is derived from an EMBL/GenBank/DDBJ whole genome shotgun (WGS) entry which is preliminary data.</text>
</comment>
<reference evidence="2" key="1">
    <citation type="submission" date="2023-05" db="EMBL/GenBank/DDBJ databases">
        <title>Genome and transcriptome analyses reveal genes involved in the formation of fine ridges on petal epidermal cells in Hibiscus trionum.</title>
        <authorList>
            <person name="Koshimizu S."/>
            <person name="Masuda S."/>
            <person name="Ishii T."/>
            <person name="Shirasu K."/>
            <person name="Hoshino A."/>
            <person name="Arita M."/>
        </authorList>
    </citation>
    <scope>NUCLEOTIDE SEQUENCE</scope>
    <source>
        <strain evidence="2">Hamamatsu line</strain>
    </source>
</reference>
<feature type="region of interest" description="Disordered" evidence="1">
    <location>
        <begin position="223"/>
        <end position="245"/>
    </location>
</feature>
<dbReference type="CDD" id="cd00303">
    <property type="entry name" value="retropepsin_like"/>
    <property type="match status" value="1"/>
</dbReference>
<evidence type="ECO:0000313" key="2">
    <source>
        <dbReference type="EMBL" id="GMI75647.1"/>
    </source>
</evidence>
<accession>A0A9W7LSE1</accession>
<dbReference type="Proteomes" id="UP001165190">
    <property type="component" value="Unassembled WGS sequence"/>
</dbReference>
<dbReference type="EMBL" id="BSYR01000011">
    <property type="protein sequence ID" value="GMI75647.1"/>
    <property type="molecule type" value="Genomic_DNA"/>
</dbReference>
<name>A0A9W7LSE1_HIBTR</name>
<dbReference type="Pfam" id="PF13650">
    <property type="entry name" value="Asp_protease_2"/>
    <property type="match status" value="1"/>
</dbReference>
<proteinExistence type="predicted"/>
<dbReference type="InterPro" id="IPR021109">
    <property type="entry name" value="Peptidase_aspartic_dom_sf"/>
</dbReference>
<dbReference type="AlphaFoldDB" id="A0A9W7LSE1"/>
<evidence type="ECO:0000256" key="1">
    <source>
        <dbReference type="SAM" id="MobiDB-lite"/>
    </source>
</evidence>
<gene>
    <name evidence="2" type="ORF">HRI_001234000</name>
</gene>
<evidence type="ECO:0008006" key="4">
    <source>
        <dbReference type="Google" id="ProtNLM"/>
    </source>
</evidence>
<keyword evidence="3" id="KW-1185">Reference proteome</keyword>
<evidence type="ECO:0000313" key="3">
    <source>
        <dbReference type="Proteomes" id="UP001165190"/>
    </source>
</evidence>
<dbReference type="Gene3D" id="2.40.70.10">
    <property type="entry name" value="Acid Proteases"/>
    <property type="match status" value="1"/>
</dbReference>
<protein>
    <recommendedName>
        <fullName evidence="4">Aspartic peptidase DDI1-type domain-containing protein</fullName>
    </recommendedName>
</protein>